<gene>
    <name evidence="2" type="ORF">BRAN1462_LOCUS59158</name>
</gene>
<reference evidence="2" key="1">
    <citation type="submission" date="2021-01" db="EMBL/GenBank/DDBJ databases">
        <authorList>
            <person name="Corre E."/>
            <person name="Pelletier E."/>
            <person name="Niang G."/>
            <person name="Scheremetjew M."/>
            <person name="Finn R."/>
            <person name="Kale V."/>
            <person name="Holt S."/>
            <person name="Cochrane G."/>
            <person name="Meng A."/>
            <person name="Brown T."/>
            <person name="Cohen L."/>
        </authorList>
    </citation>
    <scope>NUCLEOTIDE SEQUENCE</scope>
    <source>
        <strain evidence="2">RCC3387</strain>
    </source>
</reference>
<dbReference type="SUPFAM" id="SSF82109">
    <property type="entry name" value="MIR domain"/>
    <property type="match status" value="1"/>
</dbReference>
<sequence length="293" mass="33063">MQFTPQQLTGGPKYHHRTRIGNWNEDQELDEIQLKNFLAQKESGGLIVTAKQQQLEECLQPVELSDSADGCLRFGQRAMLFSQQALGFLSVNPYESVSKTSEAFTMTTSRRSGPSVRNAFFFERVSEDDGFDDDAVHYGQEVRFALAPFCRKMPAPAYLHSEMVTALAAAKFSRHQEVTSLSERIGETKWKVLYPDVNQRFEMDGEPVLAGSPVVLQHVQTGSFLASDDIPYHNIFGQENEVHCHHYLSLNKTQNLTSEKKGDITGDYALRRQGLPNIWTVRTATHGGEDFQQ</sequence>
<dbReference type="GO" id="GO:0060271">
    <property type="term" value="P:cilium assembly"/>
    <property type="evidence" value="ECO:0007669"/>
    <property type="project" value="TreeGrafter"/>
</dbReference>
<dbReference type="Pfam" id="PF24569">
    <property type="entry name" value="CFAP161"/>
    <property type="match status" value="1"/>
</dbReference>
<evidence type="ECO:0008006" key="3">
    <source>
        <dbReference type="Google" id="ProtNLM"/>
    </source>
</evidence>
<dbReference type="InterPro" id="IPR055325">
    <property type="entry name" value="CF161"/>
</dbReference>
<dbReference type="PANTHER" id="PTHR24274:SF1">
    <property type="entry name" value="CILIA- AND FLAGELLA-ASSOCIATED PROTEIN 161"/>
    <property type="match status" value="1"/>
</dbReference>
<dbReference type="PANTHER" id="PTHR24274">
    <property type="entry name" value="CILIA- AND FLAGELLA-ASSOCIATED PROTEIN 161"/>
    <property type="match status" value="1"/>
</dbReference>
<proteinExistence type="predicted"/>
<dbReference type="AlphaFoldDB" id="A0A7S2QFJ9"/>
<evidence type="ECO:0000256" key="1">
    <source>
        <dbReference type="SAM" id="MobiDB-lite"/>
    </source>
</evidence>
<dbReference type="InterPro" id="IPR036300">
    <property type="entry name" value="MIR_dom_sf"/>
</dbReference>
<accession>A0A7S2QFJ9</accession>
<protein>
    <recommendedName>
        <fullName evidence="3">MIR domain-containing protein</fullName>
    </recommendedName>
</protein>
<name>A0A7S2QFJ9_9DINO</name>
<dbReference type="Gene3D" id="2.80.10.50">
    <property type="match status" value="1"/>
</dbReference>
<dbReference type="EMBL" id="HBGW01093167">
    <property type="protein sequence ID" value="CAD9641336.1"/>
    <property type="molecule type" value="Transcribed_RNA"/>
</dbReference>
<organism evidence="2">
    <name type="scientific">Zooxanthella nutricula</name>
    <dbReference type="NCBI Taxonomy" id="1333877"/>
    <lineage>
        <taxon>Eukaryota</taxon>
        <taxon>Sar</taxon>
        <taxon>Alveolata</taxon>
        <taxon>Dinophyceae</taxon>
        <taxon>Peridiniales</taxon>
        <taxon>Peridiniales incertae sedis</taxon>
        <taxon>Zooxanthella</taxon>
    </lineage>
</organism>
<evidence type="ECO:0000313" key="2">
    <source>
        <dbReference type="EMBL" id="CAD9641336.1"/>
    </source>
</evidence>
<dbReference type="GO" id="GO:0031514">
    <property type="term" value="C:motile cilium"/>
    <property type="evidence" value="ECO:0007669"/>
    <property type="project" value="TreeGrafter"/>
</dbReference>
<feature type="region of interest" description="Disordered" evidence="1">
    <location>
        <begin position="1"/>
        <end position="20"/>
    </location>
</feature>